<keyword evidence="4 6" id="KW-1133">Transmembrane helix</keyword>
<reference evidence="7" key="1">
    <citation type="journal article" date="2020" name="mSystems">
        <title>Genome- and Community-Level Interaction Insights into Carbon Utilization and Element Cycling Functions of Hydrothermarchaeota in Hydrothermal Sediment.</title>
        <authorList>
            <person name="Zhou Z."/>
            <person name="Liu Y."/>
            <person name="Xu W."/>
            <person name="Pan J."/>
            <person name="Luo Z.H."/>
            <person name="Li M."/>
        </authorList>
    </citation>
    <scope>NUCLEOTIDE SEQUENCE [LARGE SCALE GENOMIC DNA]</scope>
    <source>
        <strain evidence="7">SpSt-23</strain>
    </source>
</reference>
<proteinExistence type="predicted"/>
<dbReference type="EMBL" id="DSJT01000005">
    <property type="protein sequence ID" value="HEF86982.1"/>
    <property type="molecule type" value="Genomic_DNA"/>
</dbReference>
<evidence type="ECO:0008006" key="8">
    <source>
        <dbReference type="Google" id="ProtNLM"/>
    </source>
</evidence>
<dbReference type="AlphaFoldDB" id="A0A7C2FEH6"/>
<feature type="transmembrane region" description="Helical" evidence="6">
    <location>
        <begin position="46"/>
        <end position="68"/>
    </location>
</feature>
<evidence type="ECO:0000313" key="7">
    <source>
        <dbReference type="EMBL" id="HEF86982.1"/>
    </source>
</evidence>
<evidence type="ECO:0000256" key="6">
    <source>
        <dbReference type="SAM" id="Phobius"/>
    </source>
</evidence>
<feature type="transmembrane region" description="Helical" evidence="6">
    <location>
        <begin position="370"/>
        <end position="387"/>
    </location>
</feature>
<evidence type="ECO:0000256" key="5">
    <source>
        <dbReference type="ARBA" id="ARBA00023136"/>
    </source>
</evidence>
<dbReference type="Pfam" id="PF01943">
    <property type="entry name" value="Polysacc_synt"/>
    <property type="match status" value="1"/>
</dbReference>
<name>A0A7C2FEH6_9CREN</name>
<comment type="caution">
    <text evidence="7">The sequence shown here is derived from an EMBL/GenBank/DDBJ whole genome shotgun (WGS) entry which is preliminary data.</text>
</comment>
<evidence type="ECO:0000256" key="1">
    <source>
        <dbReference type="ARBA" id="ARBA00004651"/>
    </source>
</evidence>
<gene>
    <name evidence="7" type="ORF">ENP55_01485</name>
</gene>
<feature type="transmembrane region" description="Helical" evidence="6">
    <location>
        <begin position="468"/>
        <end position="492"/>
    </location>
</feature>
<feature type="transmembrane region" description="Helical" evidence="6">
    <location>
        <begin position="88"/>
        <end position="109"/>
    </location>
</feature>
<organism evidence="7">
    <name type="scientific">Thermosphaera aggregans</name>
    <dbReference type="NCBI Taxonomy" id="54254"/>
    <lineage>
        <taxon>Archaea</taxon>
        <taxon>Thermoproteota</taxon>
        <taxon>Thermoprotei</taxon>
        <taxon>Desulfurococcales</taxon>
        <taxon>Desulfurococcaceae</taxon>
        <taxon>Thermosphaera</taxon>
    </lineage>
</organism>
<evidence type="ECO:0000256" key="3">
    <source>
        <dbReference type="ARBA" id="ARBA00022692"/>
    </source>
</evidence>
<keyword evidence="2" id="KW-1003">Cell membrane</keyword>
<feature type="transmembrane region" description="Helical" evidence="6">
    <location>
        <begin position="12"/>
        <end position="34"/>
    </location>
</feature>
<keyword evidence="5 6" id="KW-0472">Membrane</keyword>
<evidence type="ECO:0000256" key="2">
    <source>
        <dbReference type="ARBA" id="ARBA00022475"/>
    </source>
</evidence>
<feature type="transmembrane region" description="Helical" evidence="6">
    <location>
        <begin position="185"/>
        <end position="203"/>
    </location>
</feature>
<feature type="transmembrane region" description="Helical" evidence="6">
    <location>
        <begin position="157"/>
        <end position="179"/>
    </location>
</feature>
<feature type="transmembrane region" description="Helical" evidence="6">
    <location>
        <begin position="343"/>
        <end position="363"/>
    </location>
</feature>
<feature type="transmembrane region" description="Helical" evidence="6">
    <location>
        <begin position="393"/>
        <end position="417"/>
    </location>
</feature>
<dbReference type="GO" id="GO:0005886">
    <property type="term" value="C:plasma membrane"/>
    <property type="evidence" value="ECO:0007669"/>
    <property type="project" value="UniProtKB-SubCell"/>
</dbReference>
<dbReference type="PANTHER" id="PTHR30250">
    <property type="entry name" value="PST FAMILY PREDICTED COLANIC ACID TRANSPORTER"/>
    <property type="match status" value="1"/>
</dbReference>
<accession>A0A7C2FEH6</accession>
<feature type="transmembrane region" description="Helical" evidence="6">
    <location>
        <begin position="438"/>
        <end position="462"/>
    </location>
</feature>
<dbReference type="PANTHER" id="PTHR30250:SF11">
    <property type="entry name" value="O-ANTIGEN TRANSPORTER-RELATED"/>
    <property type="match status" value="1"/>
</dbReference>
<feature type="transmembrane region" description="Helical" evidence="6">
    <location>
        <begin position="223"/>
        <end position="243"/>
    </location>
</feature>
<sequence>MNDEQLGHVSFQALVYGFATLLQIIIQVFTMMYISRILGPELYGLYNLSLVPLTFLLMFSDLGFNAALFRYSSISHSVKDYCAIRKAFFFTSKVLFTINLGLSLSLLIFPGELSILLTQRSELHKFVMLTGITPLASALLGMSISILAAVEDAEKRALLQVLQGLVRIVSAVLFISMGYLLEGAVASYVISYVVVAIIGLIFVKPYIGRADECFLERNEYVKFAISMFIPGFLTGILSRLISIKLAYTTAPLGDLGNYIFGNFNAASAFIGAVLSIYGSLATPLLPYLSHQLTSGNNAVKSVERLTSILNATLLPLSVFALFFSDKVISVVYGVRYGVAPSYFSLMGVSLITFHIGVVYSAFFQVMNDKRIILLNGLATFIFGTLFLETSSSLIGVPGIALTVGLYQVFSHLLYLVYGKVKYKTRIEVLKTLKTLSSTVISCILSYAVTSMITEFVLTFIQLDPIGSFLLRTILLFLAFLITLLTYVAFMAVTGGLDEIDIAFIEKMFSRIRFIGMLVEYLVVSYKKLYYAFRGKARRERL</sequence>
<feature type="transmembrane region" description="Helical" evidence="6">
    <location>
        <begin position="129"/>
        <end position="150"/>
    </location>
</feature>
<keyword evidence="3 6" id="KW-0812">Transmembrane</keyword>
<dbReference type="InterPro" id="IPR002797">
    <property type="entry name" value="Polysacc_synth"/>
</dbReference>
<feature type="transmembrane region" description="Helical" evidence="6">
    <location>
        <begin position="305"/>
        <end position="323"/>
    </location>
</feature>
<protein>
    <recommendedName>
        <fullName evidence="8">Polysaccharide biosynthesis protein</fullName>
    </recommendedName>
</protein>
<feature type="transmembrane region" description="Helical" evidence="6">
    <location>
        <begin position="263"/>
        <end position="285"/>
    </location>
</feature>
<evidence type="ECO:0000256" key="4">
    <source>
        <dbReference type="ARBA" id="ARBA00022989"/>
    </source>
</evidence>
<comment type="subcellular location">
    <subcellularLocation>
        <location evidence="1">Cell membrane</location>
        <topology evidence="1">Multi-pass membrane protein</topology>
    </subcellularLocation>
</comment>
<dbReference type="InterPro" id="IPR050833">
    <property type="entry name" value="Poly_Biosynth_Transport"/>
</dbReference>